<keyword evidence="3" id="KW-1185">Reference proteome</keyword>
<name>A0A6I4TI23_9SPHN</name>
<evidence type="ECO:0000313" key="2">
    <source>
        <dbReference type="EMBL" id="MXO76128.1"/>
    </source>
</evidence>
<sequence length="178" mass="18396">MYIEQAPGHMTSRRSLILGGLALSGLVAAGCSRAADTVAETGNFSTSEASTGGQKVAMTVYRDPSCGCCEAWARIAGESGYKVTLLDDTNMPAVKQRLGVPAQLASCHTVQVGGYVVEGHVPLDQVDRLLRERPAGVKGIAVPGMPVGSPGMEVPDGSVEPFQVIAFDNAGGTSIYKG</sequence>
<dbReference type="Pfam" id="PF04214">
    <property type="entry name" value="DUF411"/>
    <property type="match status" value="1"/>
</dbReference>
<evidence type="ECO:0000313" key="3">
    <source>
        <dbReference type="Proteomes" id="UP000439522"/>
    </source>
</evidence>
<dbReference type="Proteomes" id="UP000439522">
    <property type="component" value="Unassembled WGS sequence"/>
</dbReference>
<reference evidence="2 3" key="1">
    <citation type="submission" date="2019-12" db="EMBL/GenBank/DDBJ databases">
        <title>Genomic-based taxomic classification of the family Erythrobacteraceae.</title>
        <authorList>
            <person name="Xu L."/>
        </authorList>
    </citation>
    <scope>NUCLEOTIDE SEQUENCE [LARGE SCALE GENOMIC DNA]</scope>
    <source>
        <strain evidence="2 3">100921-2</strain>
    </source>
</reference>
<keyword evidence="1" id="KW-0732">Signal</keyword>
<dbReference type="AlphaFoldDB" id="A0A6I4TI23"/>
<feature type="chain" id="PRO_5026204277" evidence="1">
    <location>
        <begin position="35"/>
        <end position="178"/>
    </location>
</feature>
<protein>
    <submittedName>
        <fullName evidence="2">DUF411 domain-containing protein</fullName>
    </submittedName>
</protein>
<comment type="caution">
    <text evidence="2">The sequence shown here is derived from an EMBL/GenBank/DDBJ whole genome shotgun (WGS) entry which is preliminary data.</text>
</comment>
<dbReference type="OrthoDB" id="14727at2"/>
<accession>A0A6I4TI23</accession>
<proteinExistence type="predicted"/>
<dbReference type="RefSeq" id="WP_160611942.1">
    <property type="nucleotide sequence ID" value="NZ_WTZA01000002.1"/>
</dbReference>
<dbReference type="InterPro" id="IPR036249">
    <property type="entry name" value="Thioredoxin-like_sf"/>
</dbReference>
<dbReference type="SUPFAM" id="SSF52833">
    <property type="entry name" value="Thioredoxin-like"/>
    <property type="match status" value="1"/>
</dbReference>
<evidence type="ECO:0000256" key="1">
    <source>
        <dbReference type="SAM" id="SignalP"/>
    </source>
</evidence>
<gene>
    <name evidence="2" type="ORF">GRI40_12985</name>
</gene>
<dbReference type="InterPro" id="IPR007332">
    <property type="entry name" value="DUF411"/>
</dbReference>
<organism evidence="2 3">
    <name type="scientific">Tsuneonella aeria</name>
    <dbReference type="NCBI Taxonomy" id="1837929"/>
    <lineage>
        <taxon>Bacteria</taxon>
        <taxon>Pseudomonadati</taxon>
        <taxon>Pseudomonadota</taxon>
        <taxon>Alphaproteobacteria</taxon>
        <taxon>Sphingomonadales</taxon>
        <taxon>Erythrobacteraceae</taxon>
        <taxon>Tsuneonella</taxon>
    </lineage>
</organism>
<feature type="signal peptide" evidence="1">
    <location>
        <begin position="1"/>
        <end position="34"/>
    </location>
</feature>
<dbReference type="EMBL" id="WTZA01000002">
    <property type="protein sequence ID" value="MXO76128.1"/>
    <property type="molecule type" value="Genomic_DNA"/>
</dbReference>